<evidence type="ECO:0000256" key="1">
    <source>
        <dbReference type="SAM" id="MobiDB-lite"/>
    </source>
</evidence>
<dbReference type="RefSeq" id="WP_068970196.1">
    <property type="nucleotide sequence ID" value="NZ_CBDRMI010000001.1"/>
</dbReference>
<feature type="compositionally biased region" description="Basic and acidic residues" evidence="1">
    <location>
        <begin position="242"/>
        <end position="254"/>
    </location>
</feature>
<feature type="region of interest" description="Disordered" evidence="1">
    <location>
        <begin position="1"/>
        <end position="24"/>
    </location>
</feature>
<sequence length="384" mass="38963">MAGYRRGTRRAVENDGVGPLRRPSGLSNASLTLGALSLATVIPTAVASINVTTLIHALAAPDTVQVATESTTGWSQPIPLSPGAGGPAAPSVAATPTGGPAAPMTRDLSSTGTPRTLVIDFPHSVGPIIAGGPRTRAVLSTELDDELKERAVQQNLAVMTVIAGLDANSPFVVYTGDAQGSGGPGAPGVPEGGTSLTPPPPGTDGPVIVLVSDPRGPWSIRVWLETIPLVSALLKSIGWKVDPPRTDRPVETPRPDAGTGSEPEVTEPPRGRPIEPTTDRGDTTSDAGADAETPRNTVETRDVGRETLRDIVVDDDQDLPTESADVEDDGDTGPDSGEAGDDGPSEGSGNSRSDSSSRDSSGAGDDSDSSDHGGSDSESSESAA</sequence>
<feature type="compositionally biased region" description="Basic and acidic residues" evidence="1">
    <location>
        <begin position="298"/>
        <end position="312"/>
    </location>
</feature>
<dbReference type="AlphaFoldDB" id="A0AAX3T889"/>
<feature type="region of interest" description="Disordered" evidence="1">
    <location>
        <begin position="240"/>
        <end position="384"/>
    </location>
</feature>
<feature type="compositionally biased region" description="Low complexity" evidence="1">
    <location>
        <begin position="87"/>
        <end position="103"/>
    </location>
</feature>
<organism evidence="2 3">
    <name type="scientific">Gordonia hongkongensis</name>
    <dbReference type="NCBI Taxonomy" id="1701090"/>
    <lineage>
        <taxon>Bacteria</taxon>
        <taxon>Bacillati</taxon>
        <taxon>Actinomycetota</taxon>
        <taxon>Actinomycetes</taxon>
        <taxon>Mycobacteriales</taxon>
        <taxon>Gordoniaceae</taxon>
        <taxon>Gordonia</taxon>
    </lineage>
</organism>
<feature type="compositionally biased region" description="Low complexity" evidence="1">
    <location>
        <begin position="345"/>
        <end position="364"/>
    </location>
</feature>
<evidence type="ECO:0000313" key="3">
    <source>
        <dbReference type="Proteomes" id="UP001213504"/>
    </source>
</evidence>
<feature type="region of interest" description="Disordered" evidence="1">
    <location>
        <begin position="179"/>
        <end position="205"/>
    </location>
</feature>
<dbReference type="Proteomes" id="UP001213504">
    <property type="component" value="Chromosome"/>
</dbReference>
<gene>
    <name evidence="2" type="ORF">P9A14_02480</name>
</gene>
<proteinExistence type="predicted"/>
<feature type="region of interest" description="Disordered" evidence="1">
    <location>
        <begin position="73"/>
        <end position="111"/>
    </location>
</feature>
<protein>
    <submittedName>
        <fullName evidence="2">Uncharacterized protein</fullName>
    </submittedName>
</protein>
<evidence type="ECO:0000313" key="2">
    <source>
        <dbReference type="EMBL" id="WFP25410.1"/>
    </source>
</evidence>
<feature type="compositionally biased region" description="Basic and acidic residues" evidence="1">
    <location>
        <begin position="267"/>
        <end position="283"/>
    </location>
</feature>
<feature type="compositionally biased region" description="Acidic residues" evidence="1">
    <location>
        <begin position="313"/>
        <end position="344"/>
    </location>
</feature>
<dbReference type="EMBL" id="CP121270">
    <property type="protein sequence ID" value="WFP25410.1"/>
    <property type="molecule type" value="Genomic_DNA"/>
</dbReference>
<name>A0AAX3T889_9ACTN</name>
<reference evidence="2" key="1">
    <citation type="submission" date="2023-04" db="EMBL/GenBank/DDBJ databases">
        <title>Complete genome sequence of a phthalic acid esters degrading bacterial strain.</title>
        <authorList>
            <person name="Weng L."/>
            <person name="Jia Y."/>
            <person name="Ren L."/>
        </authorList>
    </citation>
    <scope>NUCLEOTIDE SEQUENCE</scope>
    <source>
        <strain evidence="2">RL-LY01</strain>
    </source>
</reference>
<accession>A0AAX3T889</accession>